<evidence type="ECO:0000313" key="3">
    <source>
        <dbReference type="Proteomes" id="UP000655443"/>
    </source>
</evidence>
<dbReference type="PANTHER" id="PTHR43798:SF33">
    <property type="entry name" value="HYDROLASE, PUTATIVE (AFU_ORTHOLOGUE AFUA_2G14860)-RELATED"/>
    <property type="match status" value="1"/>
</dbReference>
<gene>
    <name evidence="2" type="ORF">GCM10010339_38690</name>
</gene>
<dbReference type="GO" id="GO:0046464">
    <property type="term" value="P:acylglycerol catabolic process"/>
    <property type="evidence" value="ECO:0007669"/>
    <property type="project" value="TreeGrafter"/>
</dbReference>
<dbReference type="EMBL" id="BMVG01000008">
    <property type="protein sequence ID" value="GHE04965.1"/>
    <property type="molecule type" value="Genomic_DNA"/>
</dbReference>
<reference evidence="2" key="1">
    <citation type="journal article" date="2014" name="Int. J. Syst. Evol. Microbiol.">
        <title>Complete genome sequence of Corynebacterium casei LMG S-19264T (=DSM 44701T), isolated from a smear-ripened cheese.</title>
        <authorList>
            <consortium name="US DOE Joint Genome Institute (JGI-PGF)"/>
            <person name="Walter F."/>
            <person name="Albersmeier A."/>
            <person name="Kalinowski J."/>
            <person name="Ruckert C."/>
        </authorList>
    </citation>
    <scope>NUCLEOTIDE SEQUENCE</scope>
    <source>
        <strain evidence="2">JCM 4714</strain>
    </source>
</reference>
<accession>A0A919D306</accession>
<dbReference type="PRINTS" id="PR00111">
    <property type="entry name" value="ABHYDROLASE"/>
</dbReference>
<proteinExistence type="predicted"/>
<reference evidence="2" key="2">
    <citation type="submission" date="2020-09" db="EMBL/GenBank/DDBJ databases">
        <authorList>
            <person name="Sun Q."/>
            <person name="Ohkuma M."/>
        </authorList>
    </citation>
    <scope>NUCLEOTIDE SEQUENCE</scope>
    <source>
        <strain evidence="2">JCM 4714</strain>
    </source>
</reference>
<name>A0A919D306_9ACTN</name>
<dbReference type="InterPro" id="IPR000639">
    <property type="entry name" value="Epox_hydrolase-like"/>
</dbReference>
<keyword evidence="2" id="KW-0378">Hydrolase</keyword>
<dbReference type="SUPFAM" id="SSF53474">
    <property type="entry name" value="alpha/beta-Hydrolases"/>
    <property type="match status" value="1"/>
</dbReference>
<organism evidence="2 3">
    <name type="scientific">Streptomyces alanosinicus</name>
    <dbReference type="NCBI Taxonomy" id="68171"/>
    <lineage>
        <taxon>Bacteria</taxon>
        <taxon>Bacillati</taxon>
        <taxon>Actinomycetota</taxon>
        <taxon>Actinomycetes</taxon>
        <taxon>Kitasatosporales</taxon>
        <taxon>Streptomycetaceae</taxon>
        <taxon>Streptomyces</taxon>
    </lineage>
</organism>
<keyword evidence="3" id="KW-1185">Reference proteome</keyword>
<evidence type="ECO:0000259" key="1">
    <source>
        <dbReference type="Pfam" id="PF00561"/>
    </source>
</evidence>
<dbReference type="GO" id="GO:0016020">
    <property type="term" value="C:membrane"/>
    <property type="evidence" value="ECO:0007669"/>
    <property type="project" value="TreeGrafter"/>
</dbReference>
<dbReference type="GO" id="GO:0047372">
    <property type="term" value="F:monoacylglycerol lipase activity"/>
    <property type="evidence" value="ECO:0007669"/>
    <property type="project" value="TreeGrafter"/>
</dbReference>
<dbReference type="Gene3D" id="3.40.50.1820">
    <property type="entry name" value="alpha/beta hydrolase"/>
    <property type="match status" value="1"/>
</dbReference>
<dbReference type="InterPro" id="IPR029058">
    <property type="entry name" value="AB_hydrolase_fold"/>
</dbReference>
<comment type="caution">
    <text evidence="2">The sequence shown here is derived from an EMBL/GenBank/DDBJ whole genome shotgun (WGS) entry which is preliminary data.</text>
</comment>
<dbReference type="InterPro" id="IPR000073">
    <property type="entry name" value="AB_hydrolase_1"/>
</dbReference>
<sequence>MPQNTLPSSAHWVRGGSRVTVRGRTGRHTLFVRQDGPTAGPPVTLVHGFPTSSHDWSPIVPRLAARGHRVTTFDLLGFGHSDKPRRHTYSVLEQADLVEDLWRRLDIGDTALVAHDYGVSVAQELLARGPARITRMAWLNGGLYPDLHRPVRVQRLLHGPLGPLLTHAVSERGFRATMRQVLGRPVPDEDLHTMWESIRHDGGRLLAPRLLRYIDERRTHQTRWVAALEGYPGPTLFLWGPADPISGAHVLPRIRRRMPSATVTELAGPPAVGHYPQVEAPDEVAAHLVRFLDAR</sequence>
<dbReference type="Pfam" id="PF00561">
    <property type="entry name" value="Abhydrolase_1"/>
    <property type="match status" value="1"/>
</dbReference>
<protein>
    <submittedName>
        <fullName evidence="2">Epoxide hydrolase</fullName>
    </submittedName>
</protein>
<dbReference type="PRINTS" id="PR00412">
    <property type="entry name" value="EPOXHYDRLASE"/>
</dbReference>
<evidence type="ECO:0000313" key="2">
    <source>
        <dbReference type="EMBL" id="GHE04965.1"/>
    </source>
</evidence>
<dbReference type="RefSeq" id="WP_189954010.1">
    <property type="nucleotide sequence ID" value="NZ_BMVG01000008.1"/>
</dbReference>
<dbReference type="AlphaFoldDB" id="A0A919D306"/>
<dbReference type="InterPro" id="IPR050266">
    <property type="entry name" value="AB_hydrolase_sf"/>
</dbReference>
<feature type="domain" description="AB hydrolase-1" evidence="1">
    <location>
        <begin position="41"/>
        <end position="280"/>
    </location>
</feature>
<dbReference type="PANTHER" id="PTHR43798">
    <property type="entry name" value="MONOACYLGLYCEROL LIPASE"/>
    <property type="match status" value="1"/>
</dbReference>
<dbReference type="Proteomes" id="UP000655443">
    <property type="component" value="Unassembled WGS sequence"/>
</dbReference>